<dbReference type="RefSeq" id="WP_106295698.1">
    <property type="nucleotide sequence ID" value="NZ_PVTH01000017.1"/>
</dbReference>
<comment type="caution">
    <text evidence="2">The sequence shown here is derived from an EMBL/GenBank/DDBJ whole genome shotgun (WGS) entry which is preliminary data.</text>
</comment>
<proteinExistence type="predicted"/>
<keyword evidence="3" id="KW-1185">Reference proteome</keyword>
<dbReference type="OrthoDB" id="9800495at2"/>
<evidence type="ECO:0000259" key="1">
    <source>
        <dbReference type="Pfam" id="PF04266"/>
    </source>
</evidence>
<evidence type="ECO:0000313" key="3">
    <source>
        <dbReference type="Proteomes" id="UP000238034"/>
    </source>
</evidence>
<dbReference type="AlphaFoldDB" id="A0A2T0TQU2"/>
<dbReference type="EMBL" id="PVTH01000017">
    <property type="protein sequence ID" value="PRY48050.1"/>
    <property type="molecule type" value="Genomic_DNA"/>
</dbReference>
<dbReference type="SUPFAM" id="SSF88697">
    <property type="entry name" value="PUA domain-like"/>
    <property type="match status" value="1"/>
</dbReference>
<name>A0A2T0TQU2_9SPHI</name>
<evidence type="ECO:0000313" key="2">
    <source>
        <dbReference type="EMBL" id="PRY48050.1"/>
    </source>
</evidence>
<dbReference type="Gene3D" id="2.30.130.30">
    <property type="entry name" value="Hypothetical protein"/>
    <property type="match status" value="1"/>
</dbReference>
<dbReference type="InterPro" id="IPR015947">
    <property type="entry name" value="PUA-like_sf"/>
</dbReference>
<sequence length="123" mass="14392">MRVLLSIKPEYANKIFDGTKKFEFRKILFKNPEVKTVVVYASSPVQKVIGEFEIEKILSLTPELLWEKTCHFSGISSKFFFEYFADRSVAHAIEIKSTKKYKEPRSIKEEYNAIPPQSFLYLT</sequence>
<reference evidence="2 3" key="1">
    <citation type="submission" date="2018-03" db="EMBL/GenBank/DDBJ databases">
        <title>Genomic Encyclopedia of Type Strains, Phase III (KMG-III): the genomes of soil and plant-associated and newly described type strains.</title>
        <authorList>
            <person name="Whitman W."/>
        </authorList>
    </citation>
    <scope>NUCLEOTIDE SEQUENCE [LARGE SCALE GENOMIC DNA]</scope>
    <source>
        <strain evidence="2 3">CGMCC 1.9313</strain>
    </source>
</reference>
<organism evidence="2 3">
    <name type="scientific">Arcticibacter pallidicorallinus</name>
    <dbReference type="NCBI Taxonomy" id="1259464"/>
    <lineage>
        <taxon>Bacteria</taxon>
        <taxon>Pseudomonadati</taxon>
        <taxon>Bacteroidota</taxon>
        <taxon>Sphingobacteriia</taxon>
        <taxon>Sphingobacteriales</taxon>
        <taxon>Sphingobacteriaceae</taxon>
        <taxon>Arcticibacter</taxon>
    </lineage>
</organism>
<dbReference type="Pfam" id="PF04266">
    <property type="entry name" value="ASCH"/>
    <property type="match status" value="1"/>
</dbReference>
<dbReference type="InterPro" id="IPR007374">
    <property type="entry name" value="ASCH_domain"/>
</dbReference>
<dbReference type="Proteomes" id="UP000238034">
    <property type="component" value="Unassembled WGS sequence"/>
</dbReference>
<feature type="domain" description="ASCH" evidence="1">
    <location>
        <begin position="5"/>
        <end position="70"/>
    </location>
</feature>
<gene>
    <name evidence="2" type="ORF">B0I27_11738</name>
</gene>
<protein>
    <submittedName>
        <fullName evidence="2">Putative transcriptional regulator</fullName>
    </submittedName>
</protein>
<accession>A0A2T0TQU2</accession>